<evidence type="ECO:0000313" key="3">
    <source>
        <dbReference type="Proteomes" id="UP001596154"/>
    </source>
</evidence>
<organism evidence="2 3">
    <name type="scientific">Streptomyces bullii</name>
    <dbReference type="NCBI Taxonomy" id="349910"/>
    <lineage>
        <taxon>Bacteria</taxon>
        <taxon>Bacillati</taxon>
        <taxon>Actinomycetota</taxon>
        <taxon>Actinomycetes</taxon>
        <taxon>Kitasatosporales</taxon>
        <taxon>Streptomycetaceae</taxon>
        <taxon>Streptomyces</taxon>
    </lineage>
</organism>
<keyword evidence="3" id="KW-1185">Reference proteome</keyword>
<evidence type="ECO:0008006" key="4">
    <source>
        <dbReference type="Google" id="ProtNLM"/>
    </source>
</evidence>
<dbReference type="RefSeq" id="WP_381016547.1">
    <property type="nucleotide sequence ID" value="NZ_JBHSNY010000001.1"/>
</dbReference>
<proteinExistence type="predicted"/>
<evidence type="ECO:0000313" key="2">
    <source>
        <dbReference type="EMBL" id="MFC5632706.1"/>
    </source>
</evidence>
<accession>A0ABW0UGM6</accession>
<protein>
    <recommendedName>
        <fullName evidence="4">Small secreted domain</fullName>
    </recommendedName>
</protein>
<dbReference type="EMBL" id="JBHSNY010000001">
    <property type="protein sequence ID" value="MFC5632706.1"/>
    <property type="molecule type" value="Genomic_DNA"/>
</dbReference>
<keyword evidence="1" id="KW-0732">Signal</keyword>
<gene>
    <name evidence="2" type="ORF">ACFPZJ_02650</name>
</gene>
<comment type="caution">
    <text evidence="2">The sequence shown here is derived from an EMBL/GenBank/DDBJ whole genome shotgun (WGS) entry which is preliminary data.</text>
</comment>
<evidence type="ECO:0000256" key="1">
    <source>
        <dbReference type="SAM" id="SignalP"/>
    </source>
</evidence>
<sequence>MRRFKKVMLVTTVVGSIGLTGAGTAQAADDGGSDTTVGNAQALECEQQFRASTITIAPSVSVLGDSITNIGNFCTQAAPRG</sequence>
<name>A0ABW0UGM6_9ACTN</name>
<feature type="signal peptide" evidence="1">
    <location>
        <begin position="1"/>
        <end position="27"/>
    </location>
</feature>
<dbReference type="Proteomes" id="UP001596154">
    <property type="component" value="Unassembled WGS sequence"/>
</dbReference>
<feature type="chain" id="PRO_5047186112" description="Small secreted domain" evidence="1">
    <location>
        <begin position="28"/>
        <end position="81"/>
    </location>
</feature>
<reference evidence="3" key="1">
    <citation type="journal article" date="2019" name="Int. J. Syst. Evol. Microbiol.">
        <title>The Global Catalogue of Microorganisms (GCM) 10K type strain sequencing project: providing services to taxonomists for standard genome sequencing and annotation.</title>
        <authorList>
            <consortium name="The Broad Institute Genomics Platform"/>
            <consortium name="The Broad Institute Genome Sequencing Center for Infectious Disease"/>
            <person name="Wu L."/>
            <person name="Ma J."/>
        </authorList>
    </citation>
    <scope>NUCLEOTIDE SEQUENCE [LARGE SCALE GENOMIC DNA]</scope>
    <source>
        <strain evidence="3">CGMCC 4.7248</strain>
    </source>
</reference>